<organism evidence="6">
    <name type="scientific">Culicoides sonorensis</name>
    <name type="common">Biting midge</name>
    <dbReference type="NCBI Taxonomy" id="179676"/>
    <lineage>
        <taxon>Eukaryota</taxon>
        <taxon>Metazoa</taxon>
        <taxon>Ecdysozoa</taxon>
        <taxon>Arthropoda</taxon>
        <taxon>Hexapoda</taxon>
        <taxon>Insecta</taxon>
        <taxon>Pterygota</taxon>
        <taxon>Neoptera</taxon>
        <taxon>Endopterygota</taxon>
        <taxon>Diptera</taxon>
        <taxon>Nematocera</taxon>
        <taxon>Chironomoidea</taxon>
        <taxon>Ceratopogonidae</taxon>
        <taxon>Ceratopogoninae</taxon>
        <taxon>Culicoides</taxon>
        <taxon>Monoculicoides</taxon>
    </lineage>
</organism>
<dbReference type="Pfam" id="PF02221">
    <property type="entry name" value="E1_DerP2_DerF2"/>
    <property type="match status" value="1"/>
</dbReference>
<dbReference type="SUPFAM" id="SSF81296">
    <property type="entry name" value="E set domains"/>
    <property type="match status" value="1"/>
</dbReference>
<dbReference type="VEuPathDB" id="VectorBase:CSON001128"/>
<keyword evidence="4" id="KW-0732">Signal</keyword>
<accession>A0A336MGJ1</accession>
<evidence type="ECO:0000256" key="3">
    <source>
        <dbReference type="ARBA" id="ARBA00022525"/>
    </source>
</evidence>
<evidence type="ECO:0000256" key="2">
    <source>
        <dbReference type="ARBA" id="ARBA00006370"/>
    </source>
</evidence>
<evidence type="ECO:0000256" key="1">
    <source>
        <dbReference type="ARBA" id="ARBA00004613"/>
    </source>
</evidence>
<dbReference type="InterPro" id="IPR039670">
    <property type="entry name" value="NPC2-like"/>
</dbReference>
<protein>
    <submittedName>
        <fullName evidence="6">CSON001128 protein</fullName>
    </submittedName>
</protein>
<dbReference type="GO" id="GO:0005576">
    <property type="term" value="C:extracellular region"/>
    <property type="evidence" value="ECO:0007669"/>
    <property type="project" value="UniProtKB-SubCell"/>
</dbReference>
<sequence>MLRICLFVQLITVFSVSAQTKFDQCPGFPSPVQVAFNDCIEQPCDLIRGTNGTTTITFKATSDSRKLKASVRGSFFGIGVDHNLGDQGKNGCKYLKSGSCPLVNGNQYVYQIVDLVKPSEIKVNGVQLTYKLFDENKKIITCFQLSANVVDRKGEADEEDEDEDYDDDEE</sequence>
<keyword evidence="3" id="KW-0964">Secreted</keyword>
<feature type="chain" id="PRO_5016419810" evidence="4">
    <location>
        <begin position="19"/>
        <end position="170"/>
    </location>
</feature>
<dbReference type="PANTHER" id="PTHR11306">
    <property type="entry name" value="NIEMANN PICK TYPE C2 PROTEIN NPC2-RELATED"/>
    <property type="match status" value="1"/>
</dbReference>
<dbReference type="SMART" id="SM00737">
    <property type="entry name" value="ML"/>
    <property type="match status" value="1"/>
</dbReference>
<dbReference type="PANTHER" id="PTHR11306:SF36">
    <property type="entry name" value="NIEMANN-PICK TYPE C-2C-RELATED"/>
    <property type="match status" value="1"/>
</dbReference>
<evidence type="ECO:0000256" key="4">
    <source>
        <dbReference type="SAM" id="SignalP"/>
    </source>
</evidence>
<comment type="similarity">
    <text evidence="2">Belongs to the NPC2 family.</text>
</comment>
<dbReference type="InterPro" id="IPR003172">
    <property type="entry name" value="ML_dom"/>
</dbReference>
<dbReference type="Gene3D" id="2.60.40.770">
    <property type="match status" value="1"/>
</dbReference>
<gene>
    <name evidence="6" type="primary">CSON001128</name>
</gene>
<dbReference type="EMBL" id="UFQT01001175">
    <property type="protein sequence ID" value="SSX29315.1"/>
    <property type="molecule type" value="Genomic_DNA"/>
</dbReference>
<dbReference type="AlphaFoldDB" id="A0A336MGJ1"/>
<dbReference type="GO" id="GO:0032934">
    <property type="term" value="F:sterol binding"/>
    <property type="evidence" value="ECO:0007669"/>
    <property type="project" value="InterPro"/>
</dbReference>
<reference evidence="6" key="1">
    <citation type="submission" date="2018-07" db="EMBL/GenBank/DDBJ databases">
        <authorList>
            <person name="Quirk P.G."/>
            <person name="Krulwich T.A."/>
        </authorList>
    </citation>
    <scope>NUCLEOTIDE SEQUENCE</scope>
</reference>
<proteinExistence type="inferred from homology"/>
<feature type="signal peptide" evidence="4">
    <location>
        <begin position="1"/>
        <end position="18"/>
    </location>
</feature>
<dbReference type="GO" id="GO:0015918">
    <property type="term" value="P:sterol transport"/>
    <property type="evidence" value="ECO:0007669"/>
    <property type="project" value="InterPro"/>
</dbReference>
<name>A0A336MGJ1_CULSO</name>
<evidence type="ECO:0000313" key="6">
    <source>
        <dbReference type="EMBL" id="SSX29315.1"/>
    </source>
</evidence>
<evidence type="ECO:0000259" key="5">
    <source>
        <dbReference type="SMART" id="SM00737"/>
    </source>
</evidence>
<feature type="domain" description="MD-2-related lipid-recognition" evidence="5">
    <location>
        <begin position="22"/>
        <end position="147"/>
    </location>
</feature>
<dbReference type="InterPro" id="IPR014756">
    <property type="entry name" value="Ig_E-set"/>
</dbReference>
<comment type="subcellular location">
    <subcellularLocation>
        <location evidence="1">Secreted</location>
    </subcellularLocation>
</comment>
<dbReference type="FunFam" id="2.60.40.770:FF:000001">
    <property type="entry name" value="NPC intracellular cholesterol transporter 2"/>
    <property type="match status" value="1"/>
</dbReference>